<evidence type="ECO:0000256" key="2">
    <source>
        <dbReference type="ARBA" id="ARBA00008198"/>
    </source>
</evidence>
<evidence type="ECO:0000256" key="4">
    <source>
        <dbReference type="ARBA" id="ARBA00022531"/>
    </source>
</evidence>
<sequence>MPNYTIFESVLESRHVYRNASYVNLRSSNHVDPVLPGRALPSLRFIRSKKCMVNSFDSSVRRDPIVGSRRSSNYCWALILSIGGLGFLLVSLSSRLGINLLPMISAQEITFLPQGLVMGFYGTMGLLLSLYLWLTILWDVGGGFNEFDKQKGRIRIFRWGFPGKNRRIDLTSPLTDVEAIRMDIQEGVNPKRTLYVRLKGRREVPLTRIGQPLTLAELERQGAELAGFLQVPLEGL</sequence>
<keyword evidence="4 10" id="KW-0602">Photosynthesis</keyword>
<dbReference type="GeneID" id="69223218"/>
<keyword evidence="6 10" id="KW-1133">Transmembrane helix</keyword>
<gene>
    <name evidence="10 11" type="primary">ycf4</name>
</gene>
<evidence type="ECO:0000256" key="7">
    <source>
        <dbReference type="ARBA" id="ARBA00023078"/>
    </source>
</evidence>
<geneLocation type="chloroplast" evidence="11"/>
<accession>A0A8A2H7L9</accession>
<dbReference type="GO" id="GO:0009522">
    <property type="term" value="C:photosystem I"/>
    <property type="evidence" value="ECO:0007669"/>
    <property type="project" value="InterPro"/>
</dbReference>
<proteinExistence type="inferred from homology"/>
<evidence type="ECO:0000256" key="8">
    <source>
        <dbReference type="ARBA" id="ARBA00023136"/>
    </source>
</evidence>
<reference evidence="11" key="1">
    <citation type="journal article" date="2021" name="Mitochondrial DNA Part B Resour">
        <title>A gene-rich and compact chloroplast genome of the green alga Nephroselmis pyriformis (N.Carter) Ettl 1982 from the shores of Mersin (Eastern Mediterranean Sea).</title>
        <authorList>
            <person name="Gastineau R."/>
            <person name="Konucu M."/>
            <person name="Tekdal D."/>
            <person name="Lemieux C."/>
            <person name="Turmel M."/>
            <person name="Witkowski A."/>
            <person name="Eker-Develi E."/>
        </authorList>
    </citation>
    <scope>NUCLEOTIDE SEQUENCE</scope>
    <source>
        <strain evidence="11">MED1</strain>
    </source>
</reference>
<evidence type="ECO:0000256" key="10">
    <source>
        <dbReference type="HAMAP-Rule" id="MF_00437"/>
    </source>
</evidence>
<comment type="subcellular location">
    <subcellularLocation>
        <location evidence="9">Plastid thylakoid membrane</location>
        <topology evidence="9">Multi-pass membrane protein</topology>
    </subcellularLocation>
    <subcellularLocation>
        <location evidence="10">Plastid</location>
        <location evidence="10">Chloroplast thylakoid membrane</location>
        <topology evidence="10">Multi-pass membrane protein</topology>
    </subcellularLocation>
</comment>
<keyword evidence="8 10" id="KW-0472">Membrane</keyword>
<dbReference type="EMBL" id="MW077730">
    <property type="protein sequence ID" value="QSV37256.1"/>
    <property type="molecule type" value="Genomic_DNA"/>
</dbReference>
<protein>
    <recommendedName>
        <fullName evidence="3 10">Photosystem I assembly protein Ycf4</fullName>
    </recommendedName>
</protein>
<keyword evidence="7 10" id="KW-0793">Thylakoid</keyword>
<evidence type="ECO:0000256" key="6">
    <source>
        <dbReference type="ARBA" id="ARBA00022989"/>
    </source>
</evidence>
<dbReference type="PANTHER" id="PTHR33288">
    <property type="match status" value="1"/>
</dbReference>
<dbReference type="GO" id="GO:0015979">
    <property type="term" value="P:photosynthesis"/>
    <property type="evidence" value="ECO:0007669"/>
    <property type="project" value="UniProtKB-UniRule"/>
</dbReference>
<name>A0A8A2H7L9_9CHLO</name>
<organism evidence="11">
    <name type="scientific">Nephroselmis pyriformis</name>
    <dbReference type="NCBI Taxonomy" id="156128"/>
    <lineage>
        <taxon>Eukaryota</taxon>
        <taxon>Viridiplantae</taxon>
        <taxon>Chlorophyta</taxon>
        <taxon>Nephroselmidophyceae</taxon>
        <taxon>Nephroselmidales</taxon>
        <taxon>Nephroselmidaceae</taxon>
        <taxon>Nephroselmis</taxon>
    </lineage>
</organism>
<feature type="transmembrane region" description="Helical" evidence="10">
    <location>
        <begin position="74"/>
        <end position="98"/>
    </location>
</feature>
<keyword evidence="5 10" id="KW-0812">Transmembrane</keyword>
<dbReference type="InterPro" id="IPR003359">
    <property type="entry name" value="PSI_Ycf4_assembly"/>
</dbReference>
<evidence type="ECO:0000256" key="3">
    <source>
        <dbReference type="ARBA" id="ARBA00015395"/>
    </source>
</evidence>
<evidence type="ECO:0000313" key="11">
    <source>
        <dbReference type="EMBL" id="QSV37256.1"/>
    </source>
</evidence>
<keyword evidence="11" id="KW-0150">Chloroplast</keyword>
<dbReference type="PANTHER" id="PTHR33288:SF4">
    <property type="entry name" value="PHOTOSYSTEM I ASSEMBLY PROTEIN YCF4"/>
    <property type="match status" value="1"/>
</dbReference>
<dbReference type="RefSeq" id="YP_010231187.1">
    <property type="nucleotide sequence ID" value="NC_059722.1"/>
</dbReference>
<evidence type="ECO:0000256" key="5">
    <source>
        <dbReference type="ARBA" id="ARBA00022692"/>
    </source>
</evidence>
<dbReference type="GO" id="GO:0009535">
    <property type="term" value="C:chloroplast thylakoid membrane"/>
    <property type="evidence" value="ECO:0007669"/>
    <property type="project" value="UniProtKB-SubCell"/>
</dbReference>
<feature type="transmembrane region" description="Helical" evidence="10">
    <location>
        <begin position="118"/>
        <end position="141"/>
    </location>
</feature>
<evidence type="ECO:0000256" key="9">
    <source>
        <dbReference type="ARBA" id="ARBA00046286"/>
    </source>
</evidence>
<comment type="function">
    <text evidence="1 10">Seems to be required for the assembly of the photosystem I complex.</text>
</comment>
<dbReference type="HAMAP" id="MF_00437">
    <property type="entry name" value="Ycf4"/>
    <property type="match status" value="1"/>
</dbReference>
<keyword evidence="11" id="KW-0934">Plastid</keyword>
<dbReference type="NCBIfam" id="NF002712">
    <property type="entry name" value="PRK02542.1"/>
    <property type="match status" value="1"/>
</dbReference>
<evidence type="ECO:0000256" key="1">
    <source>
        <dbReference type="ARBA" id="ARBA00002862"/>
    </source>
</evidence>
<dbReference type="Pfam" id="PF02392">
    <property type="entry name" value="Ycf4"/>
    <property type="match status" value="1"/>
</dbReference>
<comment type="similarity">
    <text evidence="2 10">Belongs to the Ycf4 family.</text>
</comment>
<dbReference type="AlphaFoldDB" id="A0A8A2H7L9"/>